<name>A0A0D0DDG7_9AGAM</name>
<feature type="compositionally biased region" description="Pro residues" evidence="2">
    <location>
        <begin position="225"/>
        <end position="236"/>
    </location>
</feature>
<evidence type="ECO:0000256" key="2">
    <source>
        <dbReference type="SAM" id="MobiDB-lite"/>
    </source>
</evidence>
<evidence type="ECO:0000313" key="4">
    <source>
        <dbReference type="Proteomes" id="UP000054538"/>
    </source>
</evidence>
<dbReference type="STRING" id="930991.A0A0D0DDG7"/>
<reference evidence="3 4" key="1">
    <citation type="submission" date="2014-04" db="EMBL/GenBank/DDBJ databases">
        <authorList>
            <consortium name="DOE Joint Genome Institute"/>
            <person name="Kuo A."/>
            <person name="Kohler A."/>
            <person name="Jargeat P."/>
            <person name="Nagy L.G."/>
            <person name="Floudas D."/>
            <person name="Copeland A."/>
            <person name="Barry K.W."/>
            <person name="Cichocki N."/>
            <person name="Veneault-Fourrey C."/>
            <person name="LaButti K."/>
            <person name="Lindquist E.A."/>
            <person name="Lipzen A."/>
            <person name="Lundell T."/>
            <person name="Morin E."/>
            <person name="Murat C."/>
            <person name="Sun H."/>
            <person name="Tunlid A."/>
            <person name="Henrissat B."/>
            <person name="Grigoriev I.V."/>
            <person name="Hibbett D.S."/>
            <person name="Martin F."/>
            <person name="Nordberg H.P."/>
            <person name="Cantor M.N."/>
            <person name="Hua S.X."/>
        </authorList>
    </citation>
    <scope>NUCLEOTIDE SEQUENCE [LARGE SCALE GENOMIC DNA]</scope>
    <source>
        <strain evidence="3 4">Ve08.2h10</strain>
    </source>
</reference>
<feature type="region of interest" description="Disordered" evidence="2">
    <location>
        <begin position="1"/>
        <end position="91"/>
    </location>
</feature>
<dbReference type="OrthoDB" id="2692589at2759"/>
<dbReference type="Proteomes" id="UP000054538">
    <property type="component" value="Unassembled WGS sequence"/>
</dbReference>
<feature type="compositionally biased region" description="Polar residues" evidence="2">
    <location>
        <begin position="197"/>
        <end position="222"/>
    </location>
</feature>
<feature type="compositionally biased region" description="Low complexity" evidence="2">
    <location>
        <begin position="122"/>
        <end position="136"/>
    </location>
</feature>
<accession>A0A0D0DDG7</accession>
<sequence length="1131" mass="118723">MGPAFTLVPSPLGLGMGGGGGVAGEWKGNEPTSTLPAVAPLRLTKSPRLTPSSGLRLASLGSPLSPVPAASPVIPLAEDTKSSSRSLKLPDSLYPGMPGSLSPSLPVSPLASLEFLTPRQRSPALSSSLSPGSRSPVFPPGSPSALAQYTFPAASGSGSRPAIPNPYTPLPTPYGSTFPSIPLNQNQNATPNPPTSLPSQHLNPSLHFTSTASSGSSQPNTIPLSLPPRSPLPPLPAGSLPSPALPSVGLPSTSDESRSGNGSTTGDGSNGVVALSASLPSPAFPMSALPVGRGAELKVVATGEEGEEEKNLRGLYPFEGLGGHGDGYPRGWGPVDEGSGADDEGGGEGNTTRLSTLDAFRRRIEELSEDEDQYRYEVDSEEDEGEQVLRMRGGWIDVLGIKHGAENGSGDDDDGAHSDGEVGIGLSLMGAFGDDDDGDGDDCNGDDEDEGERGQPMGGNTGANSAGVGTTEKTPFSGSGGTTPIPWTRYTPTSPVGPASQAWNEHGQDQDQPTKSSLVQGRSQAQNRHRETGDAEEGEGEEDEDEDGGYWDDIYDDYRYSRYSLASKRFSALSKASGVSKASSKARANVPPMPLPNLSFDRPSLDAPRPSFGSDARSAHSRPSTESTSTAASNTTSDSMQLACPQFERSVSEESRLSAYSTQTLSPLSTQFPAVPVYVPVRTESRLKIGGFMEFGDDVLGKKGLQIVHESAEGGDEGAGEANMNIEVAVESMHGGDSIQGQDFDAKGQRPSLNTALSPLLHTTFGSPRSSRHTDTEDGSDHNHGRRYSGKSHGSYRFMVEPLKSPIEGPLKSPIEGGRMASALRARMEGERGTISELAVPASTPVSGAESGIRAIVVDDEEGHPPSIDTGADYLFPATSQNVISPPRTSSAAQAAPLSASLTPGAPLEQLTPEQSSFLRPRPANKVAHPFARTSIFLPHPNAPKVSYQSQGPLYGRTATPPYSNPVPPDLGPASLMYPPSHNATFFSVQILHLLRNASNVVSQGPARRPPKKTLFARCQPDLNVSMAPVPILFSLDPLPPLPPQAQMQGGMMQGGQAGVPPMMNMPPTRAATVSVPARSSSAVPAALVPVLRALHCNCRGIQRRCLLLRRNLIHTHRQLYLSRVRDLNLK</sequence>
<dbReference type="AlphaFoldDB" id="A0A0D0DDG7"/>
<keyword evidence="4" id="KW-1185">Reference proteome</keyword>
<gene>
    <name evidence="3" type="ORF">PAXRUDRAFT_309974</name>
</gene>
<feature type="compositionally biased region" description="Low complexity" evidence="2">
    <location>
        <begin position="237"/>
        <end position="252"/>
    </location>
</feature>
<feature type="compositionally biased region" description="Pro residues" evidence="2">
    <location>
        <begin position="163"/>
        <end position="172"/>
    </location>
</feature>
<feature type="region of interest" description="Disordered" evidence="2">
    <location>
        <begin position="574"/>
        <end position="648"/>
    </location>
</feature>
<dbReference type="InParanoid" id="A0A0D0DDG7"/>
<feature type="region of interest" description="Disordered" evidence="2">
    <location>
        <begin position="759"/>
        <end position="794"/>
    </location>
</feature>
<proteinExistence type="predicted"/>
<feature type="compositionally biased region" description="Basic and acidic residues" evidence="2">
    <location>
        <begin position="772"/>
        <end position="783"/>
    </location>
</feature>
<reference evidence="4" key="2">
    <citation type="submission" date="2015-01" db="EMBL/GenBank/DDBJ databases">
        <title>Evolutionary Origins and Diversification of the Mycorrhizal Mutualists.</title>
        <authorList>
            <consortium name="DOE Joint Genome Institute"/>
            <consortium name="Mycorrhizal Genomics Consortium"/>
            <person name="Kohler A."/>
            <person name="Kuo A."/>
            <person name="Nagy L.G."/>
            <person name="Floudas D."/>
            <person name="Copeland A."/>
            <person name="Barry K.W."/>
            <person name="Cichocki N."/>
            <person name="Veneault-Fourrey C."/>
            <person name="LaButti K."/>
            <person name="Lindquist E.A."/>
            <person name="Lipzen A."/>
            <person name="Lundell T."/>
            <person name="Morin E."/>
            <person name="Murat C."/>
            <person name="Riley R."/>
            <person name="Ohm R."/>
            <person name="Sun H."/>
            <person name="Tunlid A."/>
            <person name="Henrissat B."/>
            <person name="Grigoriev I.V."/>
            <person name="Hibbett D.S."/>
            <person name="Martin F."/>
        </authorList>
    </citation>
    <scope>NUCLEOTIDE SEQUENCE [LARGE SCALE GENOMIC DNA]</scope>
    <source>
        <strain evidence="4">Ve08.2h10</strain>
    </source>
</reference>
<feature type="compositionally biased region" description="Acidic residues" evidence="2">
    <location>
        <begin position="433"/>
        <end position="451"/>
    </location>
</feature>
<feature type="compositionally biased region" description="Low complexity" evidence="2">
    <location>
        <begin position="574"/>
        <end position="588"/>
    </location>
</feature>
<feature type="compositionally biased region" description="Low complexity" evidence="2">
    <location>
        <begin position="621"/>
        <end position="639"/>
    </location>
</feature>
<feature type="compositionally biased region" description="Low complexity" evidence="2">
    <location>
        <begin position="57"/>
        <end position="77"/>
    </location>
</feature>
<feature type="compositionally biased region" description="Gly residues" evidence="2">
    <location>
        <begin position="14"/>
        <end position="23"/>
    </location>
</feature>
<keyword evidence="1" id="KW-0175">Coiled coil</keyword>
<dbReference type="EMBL" id="KN826476">
    <property type="protein sequence ID" value="KIK78779.1"/>
    <property type="molecule type" value="Genomic_DNA"/>
</dbReference>
<feature type="region of interest" description="Disordered" evidence="2">
    <location>
        <begin position="401"/>
        <end position="553"/>
    </location>
</feature>
<protein>
    <submittedName>
        <fullName evidence="3">Uncharacterized protein</fullName>
    </submittedName>
</protein>
<evidence type="ECO:0000313" key="3">
    <source>
        <dbReference type="EMBL" id="KIK78779.1"/>
    </source>
</evidence>
<feature type="coiled-coil region" evidence="1">
    <location>
        <begin position="357"/>
        <end position="384"/>
    </location>
</feature>
<organism evidence="3 4">
    <name type="scientific">Paxillus rubicundulus Ve08.2h10</name>
    <dbReference type="NCBI Taxonomy" id="930991"/>
    <lineage>
        <taxon>Eukaryota</taxon>
        <taxon>Fungi</taxon>
        <taxon>Dikarya</taxon>
        <taxon>Basidiomycota</taxon>
        <taxon>Agaricomycotina</taxon>
        <taxon>Agaricomycetes</taxon>
        <taxon>Agaricomycetidae</taxon>
        <taxon>Boletales</taxon>
        <taxon>Paxilineae</taxon>
        <taxon>Paxillaceae</taxon>
        <taxon>Paxillus</taxon>
    </lineage>
</organism>
<feature type="compositionally biased region" description="Polar residues" evidence="2">
    <location>
        <begin position="510"/>
        <end position="526"/>
    </location>
</feature>
<feature type="region of interest" description="Disordered" evidence="2">
    <location>
        <begin position="122"/>
        <end position="289"/>
    </location>
</feature>
<feature type="compositionally biased region" description="Acidic residues" evidence="2">
    <location>
        <begin position="534"/>
        <end position="553"/>
    </location>
</feature>
<feature type="compositionally biased region" description="Polar residues" evidence="2">
    <location>
        <begin position="462"/>
        <end position="477"/>
    </location>
</feature>
<evidence type="ECO:0000256" key="1">
    <source>
        <dbReference type="SAM" id="Coils"/>
    </source>
</evidence>
<dbReference type="HOGENOM" id="CLU_278990_0_0_1"/>